<evidence type="ECO:0000256" key="7">
    <source>
        <dbReference type="HAMAP-Rule" id="MF_00060"/>
    </source>
</evidence>
<comment type="caution">
    <text evidence="9">The sequence shown here is derived from an EMBL/GenBank/DDBJ whole genome shotgun (WGS) entry which is preliminary data.</text>
</comment>
<keyword evidence="6 7" id="KW-0378">Hydrolase</keyword>
<feature type="domain" description="Survival protein SurE-like phosphatase/nucleotidase" evidence="8">
    <location>
        <begin position="3"/>
        <end position="195"/>
    </location>
</feature>
<dbReference type="InterPro" id="IPR030048">
    <property type="entry name" value="SurE"/>
</dbReference>
<feature type="binding site" evidence="7">
    <location>
        <position position="8"/>
    </location>
    <ligand>
        <name>a divalent metal cation</name>
        <dbReference type="ChEBI" id="CHEBI:60240"/>
    </ligand>
</feature>
<dbReference type="EMBL" id="VXRY01000247">
    <property type="protein sequence ID" value="MXY33659.1"/>
    <property type="molecule type" value="Genomic_DNA"/>
</dbReference>
<keyword evidence="3 7" id="KW-0963">Cytoplasm</keyword>
<dbReference type="GO" id="GO:0000166">
    <property type="term" value="F:nucleotide binding"/>
    <property type="evidence" value="ECO:0007669"/>
    <property type="project" value="UniProtKB-KW"/>
</dbReference>
<proteinExistence type="inferred from homology"/>
<dbReference type="GO" id="GO:0008253">
    <property type="term" value="F:5'-nucleotidase activity"/>
    <property type="evidence" value="ECO:0007669"/>
    <property type="project" value="UniProtKB-UniRule"/>
</dbReference>
<comment type="cofactor">
    <cofactor evidence="7">
        <name>a divalent metal cation</name>
        <dbReference type="ChEBI" id="CHEBI:60240"/>
    </cofactor>
    <text evidence="7">Binds 1 divalent metal cation per subunit.</text>
</comment>
<dbReference type="InterPro" id="IPR002828">
    <property type="entry name" value="SurE-like_Pase/nucleotidase"/>
</dbReference>
<keyword evidence="5 7" id="KW-0547">Nucleotide-binding</keyword>
<evidence type="ECO:0000256" key="2">
    <source>
        <dbReference type="ARBA" id="ARBA00011062"/>
    </source>
</evidence>
<dbReference type="InterPro" id="IPR036523">
    <property type="entry name" value="SurE-like_sf"/>
</dbReference>
<dbReference type="PANTHER" id="PTHR30457:SF12">
    <property type="entry name" value="5'_3'-NUCLEOTIDASE SURE"/>
    <property type="match status" value="1"/>
</dbReference>
<dbReference type="HAMAP" id="MF_00060">
    <property type="entry name" value="SurE"/>
    <property type="match status" value="1"/>
</dbReference>
<dbReference type="EC" id="3.1.3.5" evidence="7"/>
<dbReference type="SUPFAM" id="SSF64167">
    <property type="entry name" value="SurE-like"/>
    <property type="match status" value="1"/>
</dbReference>
<evidence type="ECO:0000256" key="6">
    <source>
        <dbReference type="ARBA" id="ARBA00022801"/>
    </source>
</evidence>
<evidence type="ECO:0000259" key="8">
    <source>
        <dbReference type="Pfam" id="PF01975"/>
    </source>
</evidence>
<organism evidence="9">
    <name type="scientific">Boseongicola sp. SB0664_bin_43</name>
    <dbReference type="NCBI Taxonomy" id="2604844"/>
    <lineage>
        <taxon>Bacteria</taxon>
        <taxon>Pseudomonadati</taxon>
        <taxon>Pseudomonadota</taxon>
        <taxon>Alphaproteobacteria</taxon>
        <taxon>Rhodobacterales</taxon>
        <taxon>Paracoccaceae</taxon>
        <taxon>Boseongicola</taxon>
    </lineage>
</organism>
<reference evidence="9" key="1">
    <citation type="submission" date="2019-09" db="EMBL/GenBank/DDBJ databases">
        <title>Characterisation of the sponge microbiome using genome-centric metagenomics.</title>
        <authorList>
            <person name="Engelberts J.P."/>
            <person name="Robbins S.J."/>
            <person name="De Goeij J.M."/>
            <person name="Aranda M."/>
            <person name="Bell S.C."/>
            <person name="Webster N.S."/>
        </authorList>
    </citation>
    <scope>NUCLEOTIDE SEQUENCE</scope>
    <source>
        <strain evidence="9">SB0664_bin_43</strain>
    </source>
</reference>
<dbReference type="NCBIfam" id="TIGR00087">
    <property type="entry name" value="surE"/>
    <property type="match status" value="1"/>
</dbReference>
<gene>
    <name evidence="7 9" type="primary">surE</name>
    <name evidence="9" type="ORF">F4Y60_06135</name>
</gene>
<feature type="binding site" evidence="7">
    <location>
        <position position="96"/>
    </location>
    <ligand>
        <name>a divalent metal cation</name>
        <dbReference type="ChEBI" id="CHEBI:60240"/>
    </ligand>
</feature>
<comment type="catalytic activity">
    <reaction evidence="1 7">
        <text>a ribonucleoside 5'-phosphate + H2O = a ribonucleoside + phosphate</text>
        <dbReference type="Rhea" id="RHEA:12484"/>
        <dbReference type="ChEBI" id="CHEBI:15377"/>
        <dbReference type="ChEBI" id="CHEBI:18254"/>
        <dbReference type="ChEBI" id="CHEBI:43474"/>
        <dbReference type="ChEBI" id="CHEBI:58043"/>
        <dbReference type="EC" id="3.1.3.5"/>
    </reaction>
</comment>
<dbReference type="NCBIfam" id="NF010541">
    <property type="entry name" value="PRK13931.1"/>
    <property type="match status" value="1"/>
</dbReference>
<name>A0A6B0Y191_9RHOB</name>
<dbReference type="Pfam" id="PF01975">
    <property type="entry name" value="SurE"/>
    <property type="match status" value="1"/>
</dbReference>
<dbReference type="AlphaFoldDB" id="A0A6B0Y191"/>
<comment type="function">
    <text evidence="7">Nucleotidase that shows phosphatase activity on nucleoside 5'-monophosphates.</text>
</comment>
<evidence type="ECO:0000256" key="4">
    <source>
        <dbReference type="ARBA" id="ARBA00022723"/>
    </source>
</evidence>
<comment type="subcellular location">
    <subcellularLocation>
        <location evidence="7">Cytoplasm</location>
    </subcellularLocation>
</comment>
<dbReference type="PANTHER" id="PTHR30457">
    <property type="entry name" value="5'-NUCLEOTIDASE SURE"/>
    <property type="match status" value="1"/>
</dbReference>
<feature type="binding site" evidence="7">
    <location>
        <position position="9"/>
    </location>
    <ligand>
        <name>a divalent metal cation</name>
        <dbReference type="ChEBI" id="CHEBI:60240"/>
    </ligand>
</feature>
<dbReference type="GO" id="GO:0008254">
    <property type="term" value="F:3'-nucleotidase activity"/>
    <property type="evidence" value="ECO:0007669"/>
    <property type="project" value="TreeGrafter"/>
</dbReference>
<evidence type="ECO:0000256" key="1">
    <source>
        <dbReference type="ARBA" id="ARBA00000815"/>
    </source>
</evidence>
<sequence>MRILITNDDGINAPGLRVLDEIAREIVGEDGEVWTVAPAFEQSGVGHCISYTHPTLLSEFGPQCFAAEGSPADCVLAGLHQVMKDAPPNLVLSGVNRGNNAAENVLYSGTLGAAIEAALQGIPAIALSQFFGPESAKLENPFEAALEHGAATVRKLLKDGIWEDESYRVFYNVNFPPNSAAAVRGVRVTSQGWREGTRFGIEPHRSPSGRMFLWVKGGPQHTRTEPGTDVAANLDGYISVTPLRADLTAHDVIETLRGRLDS</sequence>
<evidence type="ECO:0000313" key="9">
    <source>
        <dbReference type="EMBL" id="MXY33659.1"/>
    </source>
</evidence>
<dbReference type="Gene3D" id="3.40.1210.10">
    <property type="entry name" value="Survival protein SurE-like phosphatase/nucleotidase"/>
    <property type="match status" value="1"/>
</dbReference>
<protein>
    <recommendedName>
        <fullName evidence="7">5'-nucleotidase SurE</fullName>
        <ecNumber evidence="7">3.1.3.5</ecNumber>
    </recommendedName>
    <alternativeName>
        <fullName evidence="7">Nucleoside 5'-monophosphate phosphohydrolase</fullName>
    </alternativeName>
</protein>
<dbReference type="GO" id="GO:0046872">
    <property type="term" value="F:metal ion binding"/>
    <property type="evidence" value="ECO:0007669"/>
    <property type="project" value="UniProtKB-UniRule"/>
</dbReference>
<comment type="similarity">
    <text evidence="2 7">Belongs to the SurE nucleotidase family.</text>
</comment>
<feature type="binding site" evidence="7">
    <location>
        <position position="43"/>
    </location>
    <ligand>
        <name>a divalent metal cation</name>
        <dbReference type="ChEBI" id="CHEBI:60240"/>
    </ligand>
</feature>
<keyword evidence="4 7" id="KW-0479">Metal-binding</keyword>
<dbReference type="GO" id="GO:0005737">
    <property type="term" value="C:cytoplasm"/>
    <property type="evidence" value="ECO:0007669"/>
    <property type="project" value="UniProtKB-SubCell"/>
</dbReference>
<accession>A0A6B0Y191</accession>
<dbReference type="GO" id="GO:0004309">
    <property type="term" value="F:exopolyphosphatase activity"/>
    <property type="evidence" value="ECO:0007669"/>
    <property type="project" value="TreeGrafter"/>
</dbReference>
<evidence type="ECO:0000256" key="3">
    <source>
        <dbReference type="ARBA" id="ARBA00022490"/>
    </source>
</evidence>
<evidence type="ECO:0000256" key="5">
    <source>
        <dbReference type="ARBA" id="ARBA00022741"/>
    </source>
</evidence>
<dbReference type="NCBIfam" id="NF001490">
    <property type="entry name" value="PRK00346.1-4"/>
    <property type="match status" value="1"/>
</dbReference>